<evidence type="ECO:0000313" key="1">
    <source>
        <dbReference type="EMBL" id="PLW25251.1"/>
    </source>
</evidence>
<dbReference type="Proteomes" id="UP000235388">
    <property type="component" value="Unassembled WGS sequence"/>
</dbReference>
<proteinExistence type="predicted"/>
<accession>A0A2N5TIE3</accession>
<name>A0A2N5TIE3_9BASI</name>
<organism evidence="1 2">
    <name type="scientific">Puccinia coronata f. sp. avenae</name>
    <dbReference type="NCBI Taxonomy" id="200324"/>
    <lineage>
        <taxon>Eukaryota</taxon>
        <taxon>Fungi</taxon>
        <taxon>Dikarya</taxon>
        <taxon>Basidiomycota</taxon>
        <taxon>Pucciniomycotina</taxon>
        <taxon>Pucciniomycetes</taxon>
        <taxon>Pucciniales</taxon>
        <taxon>Pucciniaceae</taxon>
        <taxon>Puccinia</taxon>
    </lineage>
</organism>
<protein>
    <submittedName>
        <fullName evidence="1">Uncharacterized protein</fullName>
    </submittedName>
</protein>
<comment type="caution">
    <text evidence="1">The sequence shown here is derived from an EMBL/GenBank/DDBJ whole genome shotgun (WGS) entry which is preliminary data.</text>
</comment>
<dbReference type="AlphaFoldDB" id="A0A2N5TIE3"/>
<sequence length="126" mass="14804">MLHEEDMMLEQDVMFAGDMMLSRALNSEKIHWSLAYQSLGEPFISWYYRLEYGHPSHYSTAKALILSTSLLPLAQEHFPLSPSQLDMLQKLLHWTKSFRMRTLSRLQSHIIALQGCLQPSKYVEWF</sequence>
<evidence type="ECO:0000313" key="2">
    <source>
        <dbReference type="Proteomes" id="UP000235388"/>
    </source>
</evidence>
<keyword evidence="2" id="KW-1185">Reference proteome</keyword>
<reference evidence="1 2" key="1">
    <citation type="submission" date="2017-11" db="EMBL/GenBank/DDBJ databases">
        <title>De novo assembly and phasing of dikaryotic genomes from two isolates of Puccinia coronata f. sp. avenae, the causal agent of oat crown rust.</title>
        <authorList>
            <person name="Miller M.E."/>
            <person name="Zhang Y."/>
            <person name="Omidvar V."/>
            <person name="Sperschneider J."/>
            <person name="Schwessinger B."/>
            <person name="Raley C."/>
            <person name="Palmer J.M."/>
            <person name="Garnica D."/>
            <person name="Upadhyaya N."/>
            <person name="Rathjen J."/>
            <person name="Taylor J.M."/>
            <person name="Park R.F."/>
            <person name="Dodds P.N."/>
            <person name="Hirsch C.D."/>
            <person name="Kianian S.F."/>
            <person name="Figueroa M."/>
        </authorList>
    </citation>
    <scope>NUCLEOTIDE SEQUENCE [LARGE SCALE GENOMIC DNA]</scope>
    <source>
        <strain evidence="1">12NC29</strain>
    </source>
</reference>
<dbReference type="OrthoDB" id="2147986at2759"/>
<dbReference type="EMBL" id="PGCJ01000634">
    <property type="protein sequence ID" value="PLW25251.1"/>
    <property type="molecule type" value="Genomic_DNA"/>
</dbReference>
<gene>
    <name evidence="1" type="ORF">PCANC_22976</name>
</gene>